<dbReference type="PANTHER" id="PTHR23522">
    <property type="entry name" value="BLL5896 PROTEIN"/>
    <property type="match status" value="1"/>
</dbReference>
<dbReference type="GO" id="GO:0015528">
    <property type="term" value="F:lactose:proton symporter activity"/>
    <property type="evidence" value="ECO:0007669"/>
    <property type="project" value="TreeGrafter"/>
</dbReference>
<keyword evidence="5 8" id="KW-0812">Transmembrane</keyword>
<evidence type="ECO:0000256" key="4">
    <source>
        <dbReference type="ARBA" id="ARBA00022519"/>
    </source>
</evidence>
<evidence type="ECO:0000256" key="6">
    <source>
        <dbReference type="ARBA" id="ARBA00022989"/>
    </source>
</evidence>
<evidence type="ECO:0000256" key="1">
    <source>
        <dbReference type="ARBA" id="ARBA00004429"/>
    </source>
</evidence>
<comment type="subcellular location">
    <subcellularLocation>
        <location evidence="1">Cell inner membrane</location>
        <topology evidence="1">Multi-pass membrane protein</topology>
    </subcellularLocation>
</comment>
<keyword evidence="11" id="KW-1185">Reference proteome</keyword>
<protein>
    <submittedName>
        <fullName evidence="10">Major facilitator superfamily MFS_1</fullName>
    </submittedName>
</protein>
<feature type="transmembrane region" description="Helical" evidence="8">
    <location>
        <begin position="21"/>
        <end position="44"/>
    </location>
</feature>
<evidence type="ECO:0000259" key="9">
    <source>
        <dbReference type="Pfam" id="PF12832"/>
    </source>
</evidence>
<reference evidence="10 11" key="1">
    <citation type="submission" date="2010-07" db="EMBL/GenBank/DDBJ databases">
        <title>The draft genome of Paenibacillus curdlanolyticus YK9.</title>
        <authorList>
            <consortium name="US DOE Joint Genome Institute (JGI-PGF)"/>
            <person name="Lucas S."/>
            <person name="Copeland A."/>
            <person name="Lapidus A."/>
            <person name="Cheng J.-F."/>
            <person name="Bruce D."/>
            <person name="Goodwin L."/>
            <person name="Pitluck S."/>
            <person name="Land M.L."/>
            <person name="Hauser L."/>
            <person name="Chang Y.-J."/>
            <person name="Jeffries C."/>
            <person name="Anderson I.J."/>
            <person name="Johnson E."/>
            <person name="Loganathan U."/>
            <person name="Mulhopadhyay B."/>
            <person name="Kyrpides N."/>
            <person name="Woyke T.J."/>
        </authorList>
    </citation>
    <scope>NUCLEOTIDE SEQUENCE [LARGE SCALE GENOMIC DNA]</scope>
    <source>
        <strain evidence="10 11">YK9</strain>
    </source>
</reference>
<feature type="transmembrane region" description="Helical" evidence="8">
    <location>
        <begin position="368"/>
        <end position="386"/>
    </location>
</feature>
<dbReference type="eggNOG" id="COG2814">
    <property type="taxonomic scope" value="Bacteria"/>
</dbReference>
<dbReference type="Pfam" id="PF12832">
    <property type="entry name" value="MFS_1_like"/>
    <property type="match status" value="1"/>
</dbReference>
<evidence type="ECO:0000256" key="3">
    <source>
        <dbReference type="ARBA" id="ARBA00022475"/>
    </source>
</evidence>
<feature type="transmembrane region" description="Helical" evidence="8">
    <location>
        <begin position="88"/>
        <end position="119"/>
    </location>
</feature>
<evidence type="ECO:0000313" key="10">
    <source>
        <dbReference type="EMBL" id="EFM12648.1"/>
    </source>
</evidence>
<dbReference type="InterPro" id="IPR026032">
    <property type="entry name" value="HcaT-like"/>
</dbReference>
<dbReference type="InterPro" id="IPR024989">
    <property type="entry name" value="MFS_assoc_dom"/>
</dbReference>
<keyword evidence="2" id="KW-0813">Transport</keyword>
<feature type="transmembrane region" description="Helical" evidence="8">
    <location>
        <begin position="56"/>
        <end position="76"/>
    </location>
</feature>
<feature type="transmembrane region" description="Helical" evidence="8">
    <location>
        <begin position="171"/>
        <end position="193"/>
    </location>
</feature>
<keyword evidence="7 8" id="KW-0472">Membrane</keyword>
<dbReference type="GO" id="GO:0005886">
    <property type="term" value="C:plasma membrane"/>
    <property type="evidence" value="ECO:0007669"/>
    <property type="project" value="UniProtKB-SubCell"/>
</dbReference>
<feature type="transmembrane region" description="Helical" evidence="8">
    <location>
        <begin position="301"/>
        <end position="318"/>
    </location>
</feature>
<evidence type="ECO:0000256" key="2">
    <source>
        <dbReference type="ARBA" id="ARBA00022448"/>
    </source>
</evidence>
<dbReference type="RefSeq" id="WP_006036177.1">
    <property type="nucleotide sequence ID" value="NZ_AEDD01000001.1"/>
</dbReference>
<evidence type="ECO:0000256" key="8">
    <source>
        <dbReference type="SAM" id="Phobius"/>
    </source>
</evidence>
<dbReference type="Proteomes" id="UP000005387">
    <property type="component" value="Unassembled WGS sequence"/>
</dbReference>
<evidence type="ECO:0000313" key="11">
    <source>
        <dbReference type="Proteomes" id="UP000005387"/>
    </source>
</evidence>
<keyword evidence="6 8" id="KW-1133">Transmembrane helix</keyword>
<dbReference type="PANTHER" id="PTHR23522:SF10">
    <property type="entry name" value="3-PHENYLPROPIONIC ACID TRANSPORTER-RELATED"/>
    <property type="match status" value="1"/>
</dbReference>
<gene>
    <name evidence="10" type="ORF">PaecuDRAFT_0159</name>
</gene>
<name>E0I2Y4_9BACL</name>
<dbReference type="EMBL" id="AEDD01000001">
    <property type="protein sequence ID" value="EFM12648.1"/>
    <property type="molecule type" value="Genomic_DNA"/>
</dbReference>
<keyword evidence="3" id="KW-1003">Cell membrane</keyword>
<dbReference type="AlphaFoldDB" id="E0I2Y4"/>
<evidence type="ECO:0000256" key="5">
    <source>
        <dbReference type="ARBA" id="ARBA00022692"/>
    </source>
</evidence>
<dbReference type="SUPFAM" id="SSF103473">
    <property type="entry name" value="MFS general substrate transporter"/>
    <property type="match status" value="1"/>
</dbReference>
<dbReference type="InterPro" id="IPR036259">
    <property type="entry name" value="MFS_trans_sf"/>
</dbReference>
<dbReference type="PIRSF" id="PIRSF004925">
    <property type="entry name" value="HcaT"/>
    <property type="match status" value="1"/>
</dbReference>
<feature type="domain" description="Major facilitator superfamily associated" evidence="9">
    <location>
        <begin position="21"/>
        <end position="370"/>
    </location>
</feature>
<evidence type="ECO:0000256" key="7">
    <source>
        <dbReference type="ARBA" id="ARBA00023136"/>
    </source>
</evidence>
<organism evidence="10 11">
    <name type="scientific">Paenibacillus curdlanolyticus YK9</name>
    <dbReference type="NCBI Taxonomy" id="717606"/>
    <lineage>
        <taxon>Bacteria</taxon>
        <taxon>Bacillati</taxon>
        <taxon>Bacillota</taxon>
        <taxon>Bacilli</taxon>
        <taxon>Bacillales</taxon>
        <taxon>Paenibacillaceae</taxon>
        <taxon>Paenibacillus</taxon>
    </lineage>
</organism>
<dbReference type="OrthoDB" id="1650886at2"/>
<feature type="transmembrane region" description="Helical" evidence="8">
    <location>
        <begin position="277"/>
        <end position="295"/>
    </location>
</feature>
<feature type="transmembrane region" description="Helical" evidence="8">
    <location>
        <begin position="214"/>
        <end position="231"/>
    </location>
</feature>
<keyword evidence="4" id="KW-0997">Cell inner membrane</keyword>
<accession>E0I2Y4</accession>
<dbReference type="STRING" id="717606.PaecuDRAFT_0159"/>
<proteinExistence type="predicted"/>
<feature type="transmembrane region" description="Helical" evidence="8">
    <location>
        <begin position="339"/>
        <end position="362"/>
    </location>
</feature>
<dbReference type="GO" id="GO:0030395">
    <property type="term" value="F:lactose binding"/>
    <property type="evidence" value="ECO:0007669"/>
    <property type="project" value="TreeGrafter"/>
</dbReference>
<sequence length="396" mass="43644">MEPTSYAAAHPKRSSAKETTALRAFSFGAYATQALTVSYFPLYFLDKGFSEQQIGVIYSTGPLISIVANLIMGIASDKYRTIKKLLHVLLFGQLVMVSLLFPFHTFVLTCLVMVGFYFFQTPINPLSDSLILLSSSYTGRPYAHIRVFGSLGFALSAYAFGLLLKQVGSGYTIPLALCTIGITLALTFLLRDYQGAVKKMNFSGFFHLLRKPEVVSFFAILLIISTAHRMYEGFLAVTLRHMGASDSLVGLAWMLSACSEIPIFFLLGKYGHKFKELPLLFIASALYAIRLLLVAEMTEPWMVVVTQLMHSVTFGIFFTTSLRYISHLIPDDFRSSGQAVFAVVWNGISGAISGLFGGYVYGHMGREAFYLLAAGLACIAAVGFLSKHLSERRQAT</sequence>
<dbReference type="Gene3D" id="1.20.1250.20">
    <property type="entry name" value="MFS general substrate transporter like domains"/>
    <property type="match status" value="2"/>
</dbReference>
<feature type="transmembrane region" description="Helical" evidence="8">
    <location>
        <begin position="251"/>
        <end position="270"/>
    </location>
</feature>